<dbReference type="Proteomes" id="UP001151760">
    <property type="component" value="Unassembled WGS sequence"/>
</dbReference>
<gene>
    <name evidence="1" type="ORF">Tco_0923733</name>
</gene>
<keyword evidence="2" id="KW-1185">Reference proteome</keyword>
<dbReference type="EMBL" id="BQNB010014868">
    <property type="protein sequence ID" value="GJT33314.1"/>
    <property type="molecule type" value="Genomic_DNA"/>
</dbReference>
<reference evidence="1" key="1">
    <citation type="journal article" date="2022" name="Int. J. Mol. Sci.">
        <title>Draft Genome of Tanacetum Coccineum: Genomic Comparison of Closely Related Tanacetum-Family Plants.</title>
        <authorList>
            <person name="Yamashiro T."/>
            <person name="Shiraishi A."/>
            <person name="Nakayama K."/>
            <person name="Satake H."/>
        </authorList>
    </citation>
    <scope>NUCLEOTIDE SEQUENCE</scope>
</reference>
<accession>A0ABQ5D888</accession>
<evidence type="ECO:0000313" key="1">
    <source>
        <dbReference type="EMBL" id="GJT33314.1"/>
    </source>
</evidence>
<evidence type="ECO:0008006" key="3">
    <source>
        <dbReference type="Google" id="ProtNLM"/>
    </source>
</evidence>
<reference evidence="1" key="2">
    <citation type="submission" date="2022-01" db="EMBL/GenBank/DDBJ databases">
        <authorList>
            <person name="Yamashiro T."/>
            <person name="Shiraishi A."/>
            <person name="Satake H."/>
            <person name="Nakayama K."/>
        </authorList>
    </citation>
    <scope>NUCLEOTIDE SEQUENCE</scope>
</reference>
<name>A0ABQ5D888_9ASTR</name>
<protein>
    <recommendedName>
        <fullName evidence="3">Reverse transcriptase domain-containing protein</fullName>
    </recommendedName>
</protein>
<evidence type="ECO:0000313" key="2">
    <source>
        <dbReference type="Proteomes" id="UP001151760"/>
    </source>
</evidence>
<organism evidence="1 2">
    <name type="scientific">Tanacetum coccineum</name>
    <dbReference type="NCBI Taxonomy" id="301880"/>
    <lineage>
        <taxon>Eukaryota</taxon>
        <taxon>Viridiplantae</taxon>
        <taxon>Streptophyta</taxon>
        <taxon>Embryophyta</taxon>
        <taxon>Tracheophyta</taxon>
        <taxon>Spermatophyta</taxon>
        <taxon>Magnoliopsida</taxon>
        <taxon>eudicotyledons</taxon>
        <taxon>Gunneridae</taxon>
        <taxon>Pentapetalae</taxon>
        <taxon>asterids</taxon>
        <taxon>campanulids</taxon>
        <taxon>Asterales</taxon>
        <taxon>Asteraceae</taxon>
        <taxon>Asteroideae</taxon>
        <taxon>Anthemideae</taxon>
        <taxon>Anthemidinae</taxon>
        <taxon>Tanacetum</taxon>
    </lineage>
</organism>
<proteinExistence type="predicted"/>
<sequence length="246" mass="28550">MANTDNTTRPREALVARQCSYKEFMSCQPINFKGTEGAIGLIRWFERTEPVFSRSNCTEDCKVKILLIGTLNEEALPCSQRIPKRNVTKPSAYCTPELPMVEYGIAKSTMDFIIKTAQNINTDMTHLRSLTIALPNPHHFIPTERQIYFWKGWERTAYHWLESHTIQLYASIKAAPFESFDRDKLNFVEEPVEIMDEKLATANKVILLYNQVRWNSKRGPEFTWDREDQIHAKYPHLFSNTTPASN</sequence>
<comment type="caution">
    <text evidence="1">The sequence shown here is derived from an EMBL/GenBank/DDBJ whole genome shotgun (WGS) entry which is preliminary data.</text>
</comment>